<dbReference type="EMBL" id="FMWJ01000001">
    <property type="protein sequence ID" value="SCZ51148.1"/>
    <property type="molecule type" value="Genomic_DNA"/>
</dbReference>
<reference evidence="2" key="1">
    <citation type="submission" date="2016-10" db="EMBL/GenBank/DDBJ databases">
        <authorList>
            <person name="Varghese N."/>
            <person name="Submissions S."/>
        </authorList>
    </citation>
    <scope>NUCLEOTIDE SEQUENCE [LARGE SCALE GENOMIC DNA]</scope>
    <source>
        <strain evidence="2">ATCC 29999</strain>
    </source>
</reference>
<keyword evidence="2" id="KW-1185">Reference proteome</keyword>
<gene>
    <name evidence="1" type="ORF">SAMN02982990_00051</name>
</gene>
<dbReference type="AlphaFoldDB" id="A0A1G5PNW9"/>
<dbReference type="Proteomes" id="UP000183223">
    <property type="component" value="Unassembled WGS sequence"/>
</dbReference>
<accession>A0A1G5PNW9</accession>
<evidence type="ECO:0000313" key="2">
    <source>
        <dbReference type="Proteomes" id="UP000183223"/>
    </source>
</evidence>
<evidence type="ECO:0000313" key="1">
    <source>
        <dbReference type="EMBL" id="SCZ51148.1"/>
    </source>
</evidence>
<name>A0A1G5PNW9_PHOLU</name>
<organism evidence="1 2">
    <name type="scientific">Photorhabdus luminescens</name>
    <name type="common">Xenorhabdus luminescens</name>
    <dbReference type="NCBI Taxonomy" id="29488"/>
    <lineage>
        <taxon>Bacteria</taxon>
        <taxon>Pseudomonadati</taxon>
        <taxon>Pseudomonadota</taxon>
        <taxon>Gammaproteobacteria</taxon>
        <taxon>Enterobacterales</taxon>
        <taxon>Morganellaceae</taxon>
        <taxon>Photorhabdus</taxon>
    </lineage>
</organism>
<protein>
    <submittedName>
        <fullName evidence="1">Uncharacterized protein</fullName>
    </submittedName>
</protein>
<proteinExistence type="predicted"/>
<sequence>MIGPFGPYYSQPYSLFSYCFIISELIPISPSNGVELATEADILNVFICT</sequence>